<keyword evidence="3 7" id="KW-0547">Nucleotide-binding</keyword>
<keyword evidence="4 7" id="KW-0418">Kinase</keyword>
<keyword evidence="6 7" id="KW-0057">Aromatic amino acid biosynthesis</keyword>
<dbReference type="InterPro" id="IPR000623">
    <property type="entry name" value="Shikimate_kinase/TSH1"/>
</dbReference>
<evidence type="ECO:0000256" key="5">
    <source>
        <dbReference type="ARBA" id="ARBA00022840"/>
    </source>
</evidence>
<evidence type="ECO:0000256" key="3">
    <source>
        <dbReference type="ARBA" id="ARBA00022741"/>
    </source>
</evidence>
<keyword evidence="7" id="KW-0479">Metal-binding</keyword>
<dbReference type="CDD" id="cd00464">
    <property type="entry name" value="SK"/>
    <property type="match status" value="1"/>
</dbReference>
<organism evidence="8 9">
    <name type="scientific">Candidatus Tidjanibacter faecipullorum</name>
    <dbReference type="NCBI Taxonomy" id="2838766"/>
    <lineage>
        <taxon>Bacteria</taxon>
        <taxon>Pseudomonadati</taxon>
        <taxon>Bacteroidota</taxon>
        <taxon>Bacteroidia</taxon>
        <taxon>Bacteroidales</taxon>
        <taxon>Rikenellaceae</taxon>
        <taxon>Tidjanibacter</taxon>
    </lineage>
</organism>
<keyword evidence="7" id="KW-0963">Cytoplasm</keyword>
<evidence type="ECO:0000256" key="2">
    <source>
        <dbReference type="ARBA" id="ARBA00022679"/>
    </source>
</evidence>
<dbReference type="PANTHER" id="PTHR21087:SF16">
    <property type="entry name" value="SHIKIMATE KINASE 1, CHLOROPLASTIC"/>
    <property type="match status" value="1"/>
</dbReference>
<feature type="binding site" evidence="7">
    <location>
        <position position="14"/>
    </location>
    <ligand>
        <name>Mg(2+)</name>
        <dbReference type="ChEBI" id="CHEBI:18420"/>
    </ligand>
</feature>
<comment type="catalytic activity">
    <reaction evidence="7">
        <text>shikimate + ATP = 3-phosphoshikimate + ADP + H(+)</text>
        <dbReference type="Rhea" id="RHEA:13121"/>
        <dbReference type="ChEBI" id="CHEBI:15378"/>
        <dbReference type="ChEBI" id="CHEBI:30616"/>
        <dbReference type="ChEBI" id="CHEBI:36208"/>
        <dbReference type="ChEBI" id="CHEBI:145989"/>
        <dbReference type="ChEBI" id="CHEBI:456216"/>
        <dbReference type="EC" id="2.7.1.71"/>
    </reaction>
</comment>
<gene>
    <name evidence="7" type="primary">aroK</name>
    <name evidence="8" type="ORF">H9816_07195</name>
</gene>
<feature type="binding site" evidence="7">
    <location>
        <begin position="10"/>
        <end position="15"/>
    </location>
    <ligand>
        <name>ATP</name>
        <dbReference type="ChEBI" id="CHEBI:30616"/>
    </ligand>
</feature>
<dbReference type="InterPro" id="IPR027417">
    <property type="entry name" value="P-loop_NTPase"/>
</dbReference>
<dbReference type="SUPFAM" id="SSF52540">
    <property type="entry name" value="P-loop containing nucleoside triphosphate hydrolases"/>
    <property type="match status" value="1"/>
</dbReference>
<keyword evidence="7" id="KW-0460">Magnesium</keyword>
<dbReference type="GO" id="GO:0005524">
    <property type="term" value="F:ATP binding"/>
    <property type="evidence" value="ECO:0007669"/>
    <property type="project" value="UniProtKB-UniRule"/>
</dbReference>
<dbReference type="EMBL" id="DXCC01000027">
    <property type="protein sequence ID" value="HIZ15676.1"/>
    <property type="molecule type" value="Genomic_DNA"/>
</dbReference>
<feature type="binding site" evidence="7">
    <location>
        <position position="139"/>
    </location>
    <ligand>
        <name>substrate</name>
    </ligand>
</feature>
<proteinExistence type="inferred from homology"/>
<dbReference type="GO" id="GO:0009073">
    <property type="term" value="P:aromatic amino acid family biosynthetic process"/>
    <property type="evidence" value="ECO:0007669"/>
    <property type="project" value="UniProtKB-KW"/>
</dbReference>
<comment type="pathway">
    <text evidence="7">Metabolic intermediate biosynthesis; chorismate biosynthesis; chorismate from D-erythrose 4-phosphate and phosphoenolpyruvate: step 5/7.</text>
</comment>
<evidence type="ECO:0000313" key="8">
    <source>
        <dbReference type="EMBL" id="HIZ15676.1"/>
    </source>
</evidence>
<dbReference type="Gene3D" id="3.40.50.300">
    <property type="entry name" value="P-loop containing nucleotide triphosphate hydrolases"/>
    <property type="match status" value="1"/>
</dbReference>
<feature type="binding site" evidence="7">
    <location>
        <position position="32"/>
    </location>
    <ligand>
        <name>substrate</name>
    </ligand>
</feature>
<comment type="subunit">
    <text evidence="7">Monomer.</text>
</comment>
<dbReference type="EC" id="2.7.1.71" evidence="7"/>
<dbReference type="GO" id="GO:0009423">
    <property type="term" value="P:chorismate biosynthetic process"/>
    <property type="evidence" value="ECO:0007669"/>
    <property type="project" value="UniProtKB-UniRule"/>
</dbReference>
<dbReference type="PRINTS" id="PR01100">
    <property type="entry name" value="SHIKIMTKNASE"/>
</dbReference>
<evidence type="ECO:0000313" key="9">
    <source>
        <dbReference type="Proteomes" id="UP000824014"/>
    </source>
</evidence>
<evidence type="ECO:0000256" key="6">
    <source>
        <dbReference type="ARBA" id="ARBA00023141"/>
    </source>
</evidence>
<comment type="cofactor">
    <cofactor evidence="7">
        <name>Mg(2+)</name>
        <dbReference type="ChEBI" id="CHEBI:18420"/>
    </cofactor>
    <text evidence="7">Binds 1 Mg(2+) ion per subunit.</text>
</comment>
<protein>
    <recommendedName>
        <fullName evidence="7">Shikimate kinase</fullName>
        <shortName evidence="7">SK</shortName>
        <ecNumber evidence="7">2.7.1.71</ecNumber>
    </recommendedName>
</protein>
<dbReference type="Proteomes" id="UP000824014">
    <property type="component" value="Unassembled WGS sequence"/>
</dbReference>
<name>A0A9D2ILW2_9BACT</name>
<dbReference type="GO" id="GO:0008652">
    <property type="term" value="P:amino acid biosynthetic process"/>
    <property type="evidence" value="ECO:0007669"/>
    <property type="project" value="UniProtKB-KW"/>
</dbReference>
<evidence type="ECO:0000256" key="4">
    <source>
        <dbReference type="ARBA" id="ARBA00022777"/>
    </source>
</evidence>
<comment type="caution">
    <text evidence="7">Lacks conserved residue(s) required for the propagation of feature annotation.</text>
</comment>
<comment type="similarity">
    <text evidence="7">Belongs to the shikimate kinase family.</text>
</comment>
<evidence type="ECO:0000256" key="1">
    <source>
        <dbReference type="ARBA" id="ARBA00022605"/>
    </source>
</evidence>
<dbReference type="HAMAP" id="MF_00109">
    <property type="entry name" value="Shikimate_kinase"/>
    <property type="match status" value="1"/>
</dbReference>
<reference evidence="8" key="2">
    <citation type="submission" date="2021-04" db="EMBL/GenBank/DDBJ databases">
        <authorList>
            <person name="Gilroy R."/>
        </authorList>
    </citation>
    <scope>NUCLEOTIDE SEQUENCE</scope>
    <source>
        <strain evidence="8">ChiHjej11B10-19426</strain>
    </source>
</reference>
<comment type="caution">
    <text evidence="8">The sequence shown here is derived from an EMBL/GenBank/DDBJ whole genome shotgun (WGS) entry which is preliminary data.</text>
</comment>
<comment type="subcellular location">
    <subcellularLocation>
        <location evidence="7">Cytoplasm</location>
    </subcellularLocation>
</comment>
<comment type="function">
    <text evidence="7">Catalyzes the specific phosphorylation of the 3-hydroxyl group of shikimic acid using ATP as a cosubstrate.</text>
</comment>
<dbReference type="GO" id="GO:0004765">
    <property type="term" value="F:shikimate kinase activity"/>
    <property type="evidence" value="ECO:0007669"/>
    <property type="project" value="UniProtKB-UniRule"/>
</dbReference>
<keyword evidence="5 7" id="KW-0067">ATP-binding</keyword>
<keyword evidence="1 7" id="KW-0028">Amino-acid biosynthesis</keyword>
<evidence type="ECO:0000256" key="7">
    <source>
        <dbReference type="HAMAP-Rule" id="MF_00109"/>
    </source>
</evidence>
<dbReference type="InterPro" id="IPR031322">
    <property type="entry name" value="Shikimate/glucono_kinase"/>
</dbReference>
<dbReference type="AlphaFoldDB" id="A0A9D2ILW2"/>
<dbReference type="GO" id="GO:0000287">
    <property type="term" value="F:magnesium ion binding"/>
    <property type="evidence" value="ECO:0007669"/>
    <property type="project" value="UniProtKB-UniRule"/>
</dbReference>
<feature type="binding site" evidence="7">
    <location>
        <position position="78"/>
    </location>
    <ligand>
        <name>substrate</name>
    </ligand>
</feature>
<dbReference type="GO" id="GO:0005829">
    <property type="term" value="C:cytosol"/>
    <property type="evidence" value="ECO:0007669"/>
    <property type="project" value="TreeGrafter"/>
</dbReference>
<dbReference type="PANTHER" id="PTHR21087">
    <property type="entry name" value="SHIKIMATE KINASE"/>
    <property type="match status" value="1"/>
</dbReference>
<accession>A0A9D2ILW2</accession>
<keyword evidence="2 7" id="KW-0808">Transferase</keyword>
<feature type="binding site" evidence="7">
    <location>
        <position position="56"/>
    </location>
    <ligand>
        <name>substrate</name>
    </ligand>
</feature>
<sequence length="180" mass="20113">MILYLVGFMGCGKSSIGRRLAERTGFAFADTDRMVEETAGRTIPEIFATDGEAAFRAMESAALRSISDEGNTIVATGGGTPCNPENLAWMKAHGHSVYISITADYLYRILYTRRQRRPKLAGLNDEELLRYIRTTLAEREPYYTQASATIECTGASDRYIIDHILFYLDHLTAADRPTSR</sequence>
<reference evidence="8" key="1">
    <citation type="journal article" date="2021" name="PeerJ">
        <title>Extensive microbial diversity within the chicken gut microbiome revealed by metagenomics and culture.</title>
        <authorList>
            <person name="Gilroy R."/>
            <person name="Ravi A."/>
            <person name="Getino M."/>
            <person name="Pursley I."/>
            <person name="Horton D.L."/>
            <person name="Alikhan N.F."/>
            <person name="Baker D."/>
            <person name="Gharbi K."/>
            <person name="Hall N."/>
            <person name="Watson M."/>
            <person name="Adriaenssens E.M."/>
            <person name="Foster-Nyarko E."/>
            <person name="Jarju S."/>
            <person name="Secka A."/>
            <person name="Antonio M."/>
            <person name="Oren A."/>
            <person name="Chaudhuri R.R."/>
            <person name="La Ragione R."/>
            <person name="Hildebrand F."/>
            <person name="Pallen M.J."/>
        </authorList>
    </citation>
    <scope>NUCLEOTIDE SEQUENCE</scope>
    <source>
        <strain evidence="8">ChiHjej11B10-19426</strain>
    </source>
</reference>
<dbReference type="Pfam" id="PF01202">
    <property type="entry name" value="SKI"/>
    <property type="match status" value="1"/>
</dbReference>
<feature type="binding site" evidence="7">
    <location>
        <position position="117"/>
    </location>
    <ligand>
        <name>ATP</name>
        <dbReference type="ChEBI" id="CHEBI:30616"/>
    </ligand>
</feature>